<feature type="domain" description="Peptidase A1" evidence="2">
    <location>
        <begin position="52"/>
        <end position="372"/>
    </location>
</feature>
<dbReference type="GO" id="GO:0004190">
    <property type="term" value="F:aspartic-type endopeptidase activity"/>
    <property type="evidence" value="ECO:0007669"/>
    <property type="project" value="InterPro"/>
</dbReference>
<comment type="similarity">
    <text evidence="1">Belongs to the peptidase A1 family.</text>
</comment>
<dbReference type="GO" id="GO:0006508">
    <property type="term" value="P:proteolysis"/>
    <property type="evidence" value="ECO:0007669"/>
    <property type="project" value="UniProtKB-KW"/>
</dbReference>
<dbReference type="AlphaFoldDB" id="A0AAD4NCN5"/>
<sequence>MFRHIVYFTILLGVTNAIVHKFFAQYRLTNEAARIRQNALERRRFQEIREFYHQNELPPSMTQTFVAEVDLWYSSDLCIISSSANLSSVADGLPEKHTYDPSESSSFVDLNKNFTDWGCGDGKNGSDKVTIDTVSANVIMGVVDDIGSEFKYYPIDAVLGLNPNIPKTNTDNLVSQLVAGLDKPIMTWWQNVSIYNEGTAQLTLGGEDANNCQSSYTYVPQLCDEFGYGDFRVHLASGSIDGMPNYVKKFNKSLEVWRGNRRNYCDDDFFYLMTDASNATWNETIDDWEVDCDVTKAKNITLNIGSDGNTADGKTKQLVMTGADYIQYIPQYDTCIVYANHYKYVRIMELRSRFLNNHCVAYNAKEKTIGFADVK</sequence>
<dbReference type="InterPro" id="IPR033121">
    <property type="entry name" value="PEPTIDASE_A1"/>
</dbReference>
<dbReference type="SUPFAM" id="SSF50630">
    <property type="entry name" value="Acid proteases"/>
    <property type="match status" value="1"/>
</dbReference>
<protein>
    <submittedName>
        <fullName evidence="3">Eukaryotic aspartyl protease domain-containing protein</fullName>
    </submittedName>
</protein>
<gene>
    <name evidence="3" type="ORF">DdX_04224</name>
</gene>
<dbReference type="Proteomes" id="UP001201812">
    <property type="component" value="Unassembled WGS sequence"/>
</dbReference>
<evidence type="ECO:0000313" key="3">
    <source>
        <dbReference type="EMBL" id="KAI1721935.1"/>
    </source>
</evidence>
<keyword evidence="3" id="KW-0645">Protease</keyword>
<dbReference type="PANTHER" id="PTHR47966">
    <property type="entry name" value="BETA-SITE APP-CLEAVING ENZYME, ISOFORM A-RELATED"/>
    <property type="match status" value="1"/>
</dbReference>
<dbReference type="InterPro" id="IPR001461">
    <property type="entry name" value="Aspartic_peptidase_A1"/>
</dbReference>
<name>A0AAD4NCN5_9BILA</name>
<dbReference type="PANTHER" id="PTHR47966:SF51">
    <property type="entry name" value="BETA-SITE APP-CLEAVING ENZYME, ISOFORM A-RELATED"/>
    <property type="match status" value="1"/>
</dbReference>
<evidence type="ECO:0000313" key="4">
    <source>
        <dbReference type="Proteomes" id="UP001201812"/>
    </source>
</evidence>
<dbReference type="Pfam" id="PF00026">
    <property type="entry name" value="Asp"/>
    <property type="match status" value="1"/>
</dbReference>
<accession>A0AAD4NCN5</accession>
<proteinExistence type="inferred from homology"/>
<comment type="caution">
    <text evidence="3">The sequence shown here is derived from an EMBL/GenBank/DDBJ whole genome shotgun (WGS) entry which is preliminary data.</text>
</comment>
<reference evidence="3" key="1">
    <citation type="submission" date="2022-01" db="EMBL/GenBank/DDBJ databases">
        <title>Genome Sequence Resource for Two Populations of Ditylenchus destructor, the Migratory Endoparasitic Phytonematode.</title>
        <authorList>
            <person name="Zhang H."/>
            <person name="Lin R."/>
            <person name="Xie B."/>
        </authorList>
    </citation>
    <scope>NUCLEOTIDE SEQUENCE</scope>
    <source>
        <strain evidence="3">BazhouSP</strain>
    </source>
</reference>
<organism evidence="3 4">
    <name type="scientific">Ditylenchus destructor</name>
    <dbReference type="NCBI Taxonomy" id="166010"/>
    <lineage>
        <taxon>Eukaryota</taxon>
        <taxon>Metazoa</taxon>
        <taxon>Ecdysozoa</taxon>
        <taxon>Nematoda</taxon>
        <taxon>Chromadorea</taxon>
        <taxon>Rhabditida</taxon>
        <taxon>Tylenchina</taxon>
        <taxon>Tylenchomorpha</taxon>
        <taxon>Sphaerularioidea</taxon>
        <taxon>Anguinidae</taxon>
        <taxon>Anguininae</taxon>
        <taxon>Ditylenchus</taxon>
    </lineage>
</organism>
<dbReference type="InterPro" id="IPR021109">
    <property type="entry name" value="Peptidase_aspartic_dom_sf"/>
</dbReference>
<evidence type="ECO:0000259" key="2">
    <source>
        <dbReference type="PROSITE" id="PS51767"/>
    </source>
</evidence>
<keyword evidence="4" id="KW-1185">Reference proteome</keyword>
<dbReference type="CDD" id="cd05471">
    <property type="entry name" value="pepsin_like"/>
    <property type="match status" value="1"/>
</dbReference>
<dbReference type="Gene3D" id="2.40.70.10">
    <property type="entry name" value="Acid Proteases"/>
    <property type="match status" value="2"/>
</dbReference>
<dbReference type="InterPro" id="IPR034164">
    <property type="entry name" value="Pepsin-like_dom"/>
</dbReference>
<evidence type="ECO:0000256" key="1">
    <source>
        <dbReference type="ARBA" id="ARBA00007447"/>
    </source>
</evidence>
<dbReference type="PROSITE" id="PS51767">
    <property type="entry name" value="PEPTIDASE_A1"/>
    <property type="match status" value="1"/>
</dbReference>
<keyword evidence="3" id="KW-0378">Hydrolase</keyword>
<dbReference type="EMBL" id="JAKKPZ010000004">
    <property type="protein sequence ID" value="KAI1721935.1"/>
    <property type="molecule type" value="Genomic_DNA"/>
</dbReference>